<protein>
    <recommendedName>
        <fullName evidence="3">tetrahydrofolate synthase</fullName>
        <ecNumber evidence="3">6.3.2.17</ecNumber>
    </recommendedName>
    <alternativeName>
        <fullName evidence="9">Tetrahydrofolylpolyglutamate synthase</fullName>
    </alternativeName>
</protein>
<evidence type="ECO:0000259" key="12">
    <source>
        <dbReference type="Pfam" id="PF02875"/>
    </source>
</evidence>
<accession>A0A537LYC3</accession>
<dbReference type="InterPro" id="IPR036565">
    <property type="entry name" value="Mur-like_cat_sf"/>
</dbReference>
<dbReference type="InterPro" id="IPR001645">
    <property type="entry name" value="Folylpolyglutamate_synth"/>
</dbReference>
<feature type="domain" description="Mur ligase C-terminal" evidence="12">
    <location>
        <begin position="303"/>
        <end position="421"/>
    </location>
</feature>
<comment type="cofactor">
    <cofactor evidence="1">
        <name>Mg(2+)</name>
        <dbReference type="ChEBI" id="CHEBI:18420"/>
    </cofactor>
</comment>
<dbReference type="AlphaFoldDB" id="A0A537LYC3"/>
<dbReference type="PIRSF" id="PIRSF001563">
    <property type="entry name" value="Folylpolyglu_synth"/>
    <property type="match status" value="1"/>
</dbReference>
<dbReference type="EC" id="6.3.2.17" evidence="3"/>
<evidence type="ECO:0000313" key="14">
    <source>
        <dbReference type="EMBL" id="TMJ13023.1"/>
    </source>
</evidence>
<reference evidence="14 15" key="1">
    <citation type="journal article" date="2019" name="Nat. Microbiol.">
        <title>Mediterranean grassland soil C-N compound turnover is dependent on rainfall and depth, and is mediated by genomically divergent microorganisms.</title>
        <authorList>
            <person name="Diamond S."/>
            <person name="Andeer P.F."/>
            <person name="Li Z."/>
            <person name="Crits-Christoph A."/>
            <person name="Burstein D."/>
            <person name="Anantharaman K."/>
            <person name="Lane K.R."/>
            <person name="Thomas B.C."/>
            <person name="Pan C."/>
            <person name="Northen T.R."/>
            <person name="Banfield J.F."/>
        </authorList>
    </citation>
    <scope>NUCLEOTIDE SEQUENCE [LARGE SCALE GENOMIC DNA]</scope>
    <source>
        <strain evidence="14">NP_5</strain>
    </source>
</reference>
<dbReference type="NCBIfam" id="TIGR01499">
    <property type="entry name" value="folC"/>
    <property type="match status" value="1"/>
</dbReference>
<dbReference type="GO" id="GO:0008841">
    <property type="term" value="F:dihydrofolate synthase activity"/>
    <property type="evidence" value="ECO:0007669"/>
    <property type="project" value="TreeGrafter"/>
</dbReference>
<dbReference type="Pfam" id="PF08245">
    <property type="entry name" value="Mur_ligase_M"/>
    <property type="match status" value="1"/>
</dbReference>
<evidence type="ECO:0000256" key="10">
    <source>
        <dbReference type="ARBA" id="ARBA00047493"/>
    </source>
</evidence>
<dbReference type="GO" id="GO:0004326">
    <property type="term" value="F:tetrahydrofolylpolyglutamate synthase activity"/>
    <property type="evidence" value="ECO:0007669"/>
    <property type="project" value="UniProtKB-EC"/>
</dbReference>
<name>A0A537LYC3_9BACT</name>
<dbReference type="Proteomes" id="UP000320393">
    <property type="component" value="Unassembled WGS sequence"/>
</dbReference>
<evidence type="ECO:0000256" key="4">
    <source>
        <dbReference type="ARBA" id="ARBA00022598"/>
    </source>
</evidence>
<dbReference type="InterPro" id="IPR018109">
    <property type="entry name" value="Folylpolyglutamate_synth_CS"/>
</dbReference>
<dbReference type="Gene3D" id="3.90.190.20">
    <property type="entry name" value="Mur ligase, C-terminal domain"/>
    <property type="match status" value="1"/>
</dbReference>
<dbReference type="InterPro" id="IPR013221">
    <property type="entry name" value="Mur_ligase_cen"/>
</dbReference>
<comment type="caution">
    <text evidence="14">The sequence shown here is derived from an EMBL/GenBank/DDBJ whole genome shotgun (WGS) entry which is preliminary data.</text>
</comment>
<evidence type="ECO:0000256" key="2">
    <source>
        <dbReference type="ARBA" id="ARBA00008276"/>
    </source>
</evidence>
<evidence type="ECO:0000256" key="7">
    <source>
        <dbReference type="ARBA" id="ARBA00022840"/>
    </source>
</evidence>
<evidence type="ECO:0000256" key="6">
    <source>
        <dbReference type="ARBA" id="ARBA00022741"/>
    </source>
</evidence>
<dbReference type="PROSITE" id="PS01011">
    <property type="entry name" value="FOLYLPOLYGLU_SYNT_1"/>
    <property type="match status" value="1"/>
</dbReference>
<dbReference type="FunFam" id="3.40.1190.10:FF:000011">
    <property type="entry name" value="Folylpolyglutamate synthase/dihydrofolate synthase"/>
    <property type="match status" value="1"/>
</dbReference>
<evidence type="ECO:0000313" key="15">
    <source>
        <dbReference type="Proteomes" id="UP000320393"/>
    </source>
</evidence>
<keyword evidence="4 11" id="KW-0436">Ligase</keyword>
<dbReference type="InterPro" id="IPR036615">
    <property type="entry name" value="Mur_ligase_C_dom_sf"/>
</dbReference>
<evidence type="ECO:0000256" key="1">
    <source>
        <dbReference type="ARBA" id="ARBA00001946"/>
    </source>
</evidence>
<dbReference type="PANTHER" id="PTHR11136:SF0">
    <property type="entry name" value="DIHYDROFOLATE SYNTHETASE-RELATED"/>
    <property type="match status" value="1"/>
</dbReference>
<evidence type="ECO:0000256" key="9">
    <source>
        <dbReference type="ARBA" id="ARBA00030592"/>
    </source>
</evidence>
<sequence>MTYAAALRFLDGLIRADQPRQPYHEVKLARMFHLLGLLGDPHRRLKTVLVAGTKGKGSTAVMIAGILRAQGLRIGLTVKPHLTDYRERIQLAGRMIPRAALATLVEQVRPAVEAGRALPWGPPTYVETTVAMAFLYFAQQQVDLAVVEVGIGGRLDATNVLDPLVAVLTPISYDHTEILGATLTEIATEKGGIIRAGGRVAASPQPDEALRTIARASEAQHARLVLVGRDVEARIEAVSLAGVRATIRGLRGTYPIRLPLLGRHQGVNAATAIAAVELLADRVGPVSAGAVRRGLATVRWPARVELIETRPYTIVDMGHNPASMAALRETLQELLGGRRLVLVFGMLETKDYRTVTAMIAPLADAVVTTTPDNPHALPAAVLAAEVRKYTARVTALPDRRAAVEHGRALAGPEDVLVVTGSVYLVGEAREWLRRRKPAASTRR</sequence>
<dbReference type="InterPro" id="IPR004101">
    <property type="entry name" value="Mur_ligase_C"/>
</dbReference>
<dbReference type="GO" id="GO:0046872">
    <property type="term" value="F:metal ion binding"/>
    <property type="evidence" value="ECO:0007669"/>
    <property type="project" value="UniProtKB-KW"/>
</dbReference>
<keyword evidence="8" id="KW-0460">Magnesium</keyword>
<dbReference type="PANTHER" id="PTHR11136">
    <property type="entry name" value="FOLYLPOLYGLUTAMATE SYNTHASE-RELATED"/>
    <property type="match status" value="1"/>
</dbReference>
<dbReference type="Gene3D" id="3.40.1190.10">
    <property type="entry name" value="Mur-like, catalytic domain"/>
    <property type="match status" value="1"/>
</dbReference>
<evidence type="ECO:0000259" key="13">
    <source>
        <dbReference type="Pfam" id="PF08245"/>
    </source>
</evidence>
<keyword evidence="6 11" id="KW-0547">Nucleotide-binding</keyword>
<dbReference type="SUPFAM" id="SSF53623">
    <property type="entry name" value="MurD-like peptide ligases, catalytic domain"/>
    <property type="match status" value="1"/>
</dbReference>
<feature type="domain" description="Mur ligase central" evidence="13">
    <location>
        <begin position="50"/>
        <end position="276"/>
    </location>
</feature>
<gene>
    <name evidence="14" type="ORF">E6H02_05520</name>
</gene>
<keyword evidence="5" id="KW-0479">Metal-binding</keyword>
<evidence type="ECO:0000256" key="3">
    <source>
        <dbReference type="ARBA" id="ARBA00013025"/>
    </source>
</evidence>
<dbReference type="GO" id="GO:0005737">
    <property type="term" value="C:cytoplasm"/>
    <property type="evidence" value="ECO:0007669"/>
    <property type="project" value="TreeGrafter"/>
</dbReference>
<evidence type="ECO:0000256" key="11">
    <source>
        <dbReference type="PIRNR" id="PIRNR001563"/>
    </source>
</evidence>
<dbReference type="Pfam" id="PF02875">
    <property type="entry name" value="Mur_ligase_C"/>
    <property type="match status" value="1"/>
</dbReference>
<organism evidence="14 15">
    <name type="scientific">Candidatus Segetimicrobium genomatis</name>
    <dbReference type="NCBI Taxonomy" id="2569760"/>
    <lineage>
        <taxon>Bacteria</taxon>
        <taxon>Bacillati</taxon>
        <taxon>Candidatus Sysuimicrobiota</taxon>
        <taxon>Candidatus Sysuimicrobiia</taxon>
        <taxon>Candidatus Sysuimicrobiales</taxon>
        <taxon>Candidatus Segetimicrobiaceae</taxon>
        <taxon>Candidatus Segetimicrobium</taxon>
    </lineage>
</organism>
<dbReference type="PROSITE" id="PS01012">
    <property type="entry name" value="FOLYLPOLYGLU_SYNT_2"/>
    <property type="match status" value="1"/>
</dbReference>
<dbReference type="SUPFAM" id="SSF53244">
    <property type="entry name" value="MurD-like peptide ligases, peptide-binding domain"/>
    <property type="match status" value="1"/>
</dbReference>
<comment type="catalytic activity">
    <reaction evidence="10">
        <text>(6S)-5,6,7,8-tetrahydrofolyl-(gamma-L-Glu)(n) + L-glutamate + ATP = (6S)-5,6,7,8-tetrahydrofolyl-(gamma-L-Glu)(n+1) + ADP + phosphate + H(+)</text>
        <dbReference type="Rhea" id="RHEA:10580"/>
        <dbReference type="Rhea" id="RHEA-COMP:14738"/>
        <dbReference type="Rhea" id="RHEA-COMP:14740"/>
        <dbReference type="ChEBI" id="CHEBI:15378"/>
        <dbReference type="ChEBI" id="CHEBI:29985"/>
        <dbReference type="ChEBI" id="CHEBI:30616"/>
        <dbReference type="ChEBI" id="CHEBI:43474"/>
        <dbReference type="ChEBI" id="CHEBI:141005"/>
        <dbReference type="ChEBI" id="CHEBI:456216"/>
        <dbReference type="EC" id="6.3.2.17"/>
    </reaction>
</comment>
<evidence type="ECO:0000256" key="8">
    <source>
        <dbReference type="ARBA" id="ARBA00022842"/>
    </source>
</evidence>
<dbReference type="GO" id="GO:0005524">
    <property type="term" value="F:ATP binding"/>
    <property type="evidence" value="ECO:0007669"/>
    <property type="project" value="UniProtKB-KW"/>
</dbReference>
<keyword evidence="7 11" id="KW-0067">ATP-binding</keyword>
<comment type="similarity">
    <text evidence="2 11">Belongs to the folylpolyglutamate synthase family.</text>
</comment>
<evidence type="ECO:0000256" key="5">
    <source>
        <dbReference type="ARBA" id="ARBA00022723"/>
    </source>
</evidence>
<proteinExistence type="inferred from homology"/>
<dbReference type="EMBL" id="VBAM01000169">
    <property type="protein sequence ID" value="TMJ13023.1"/>
    <property type="molecule type" value="Genomic_DNA"/>
</dbReference>